<feature type="domain" description="Major facilitator superfamily (MFS) profile" evidence="12">
    <location>
        <begin position="1"/>
        <end position="418"/>
    </location>
</feature>
<keyword evidence="6 11" id="KW-1133">Transmembrane helix</keyword>
<evidence type="ECO:0000256" key="2">
    <source>
        <dbReference type="ARBA" id="ARBA00009598"/>
    </source>
</evidence>
<protein>
    <recommendedName>
        <fullName evidence="8">Sugar phosphate exchanger 3</fullName>
    </recommendedName>
    <alternativeName>
        <fullName evidence="9">Solute carrier family 37 member 3</fullName>
    </alternativeName>
</protein>
<feature type="transmembrane region" description="Helical" evidence="11">
    <location>
        <begin position="44"/>
        <end position="66"/>
    </location>
</feature>
<feature type="transmembrane region" description="Helical" evidence="11">
    <location>
        <begin position="110"/>
        <end position="129"/>
    </location>
</feature>
<evidence type="ECO:0000256" key="6">
    <source>
        <dbReference type="ARBA" id="ARBA00022989"/>
    </source>
</evidence>
<dbReference type="AlphaFoldDB" id="A0A7G3AT02"/>
<reference evidence="13" key="1">
    <citation type="journal article" date="2020" name="BMC">
        <title>Leishmania infection induces a limited differential gene expression in the sand fly midgut.</title>
        <authorList>
            <person name="Coutinho-Abreu I.V."/>
            <person name="Serafim T.D."/>
            <person name="Meneses C."/>
            <person name="Kamhawi S."/>
            <person name="Oliveira F."/>
            <person name="Valenzuela J.G."/>
        </authorList>
    </citation>
    <scope>NUCLEOTIDE SEQUENCE</scope>
    <source>
        <strain evidence="13">Jacobina</strain>
        <tissue evidence="13">Midgut</tissue>
    </source>
</reference>
<evidence type="ECO:0000256" key="1">
    <source>
        <dbReference type="ARBA" id="ARBA00004141"/>
    </source>
</evidence>
<keyword evidence="4" id="KW-0762">Sugar transport</keyword>
<name>A0A7G3AT02_LUTLO</name>
<evidence type="ECO:0000256" key="11">
    <source>
        <dbReference type="SAM" id="Phobius"/>
    </source>
</evidence>
<dbReference type="Pfam" id="PF07690">
    <property type="entry name" value="MFS_1"/>
    <property type="match status" value="1"/>
</dbReference>
<evidence type="ECO:0000256" key="10">
    <source>
        <dbReference type="SAM" id="MobiDB-lite"/>
    </source>
</evidence>
<feature type="transmembrane region" description="Helical" evidence="11">
    <location>
        <begin position="12"/>
        <end position="32"/>
    </location>
</feature>
<dbReference type="Gene3D" id="1.20.1250.20">
    <property type="entry name" value="MFS general substrate transporter like domains"/>
    <property type="match status" value="2"/>
</dbReference>
<feature type="compositionally biased region" description="Acidic residues" evidence="10">
    <location>
        <begin position="159"/>
        <end position="169"/>
    </location>
</feature>
<evidence type="ECO:0000256" key="8">
    <source>
        <dbReference type="ARBA" id="ARBA00041091"/>
    </source>
</evidence>
<dbReference type="InterPro" id="IPR000849">
    <property type="entry name" value="Sugar_P_transporter"/>
</dbReference>
<feature type="transmembrane region" description="Helical" evidence="11">
    <location>
        <begin position="295"/>
        <end position="315"/>
    </location>
</feature>
<evidence type="ECO:0000256" key="7">
    <source>
        <dbReference type="ARBA" id="ARBA00023136"/>
    </source>
</evidence>
<evidence type="ECO:0000256" key="5">
    <source>
        <dbReference type="ARBA" id="ARBA00022692"/>
    </source>
</evidence>
<comment type="subcellular location">
    <subcellularLocation>
        <location evidence="1">Membrane</location>
        <topology evidence="1">Multi-pass membrane protein</topology>
    </subcellularLocation>
</comment>
<feature type="transmembrane region" description="Helical" evidence="11">
    <location>
        <begin position="230"/>
        <end position="251"/>
    </location>
</feature>
<dbReference type="GO" id="GO:0022857">
    <property type="term" value="F:transmembrane transporter activity"/>
    <property type="evidence" value="ECO:0007669"/>
    <property type="project" value="InterPro"/>
</dbReference>
<evidence type="ECO:0000256" key="4">
    <source>
        <dbReference type="ARBA" id="ARBA00022597"/>
    </source>
</evidence>
<sequence length="428" mass="46192">MFASGFIAERVSLRYFLTFGMLLSGIFCYLFGLAKTYNIHSIGYFVFVQAMAGIFQTTGWPGVVTVVGRWFGKSKRGLIFGIWNSHTSIGNIFGSLIAAKYVESDWSMSFIVPGLIMGVCGFILFLFLVDSPDSVGCAERHIETRRRDQYSRVENADSPSDDSDPDDTDIVVGEQEVSGNIVRPLRGSINTEVTMRANERSPMLGSVTSLSSSNSSEAIGFAGALRIPGVVEFSLCLFFSKLVSYTFLYWLPLYIQSSTTLGAELSADLSTLFDVGGIIGAIAAGVLSDYTNMPASTCTGMLAVAVPMLLVYQHWGTLSLPVNILLLFVVGILVNGPYALITTSVSAELGQHSCLDGNSKALATVTAIIDGTGSIGAAVGPLLAGLVSSSGWENVFYMLMISDVLALLLLVRLVTKEFKRRKRNVRIE</sequence>
<evidence type="ECO:0000256" key="9">
    <source>
        <dbReference type="ARBA" id="ARBA00042039"/>
    </source>
</evidence>
<accession>A0A7G3AT02</accession>
<proteinExistence type="inferred from homology"/>
<evidence type="ECO:0000313" key="13">
    <source>
        <dbReference type="EMBL" id="MBC1175267.1"/>
    </source>
</evidence>
<dbReference type="PANTHER" id="PTHR43184">
    <property type="entry name" value="MAJOR FACILITATOR SUPERFAMILY TRANSPORTER 16, ISOFORM B"/>
    <property type="match status" value="1"/>
</dbReference>
<dbReference type="EMBL" id="GITU01006564">
    <property type="protein sequence ID" value="MBC1175267.1"/>
    <property type="molecule type" value="Transcribed_RNA"/>
</dbReference>
<dbReference type="PROSITE" id="PS50850">
    <property type="entry name" value="MFS"/>
    <property type="match status" value="1"/>
</dbReference>
<evidence type="ECO:0000259" key="12">
    <source>
        <dbReference type="PROSITE" id="PS50850"/>
    </source>
</evidence>
<feature type="region of interest" description="Disordered" evidence="10">
    <location>
        <begin position="148"/>
        <end position="169"/>
    </location>
</feature>
<evidence type="ECO:0000256" key="3">
    <source>
        <dbReference type="ARBA" id="ARBA00022448"/>
    </source>
</evidence>
<feature type="transmembrane region" description="Helical" evidence="11">
    <location>
        <begin position="271"/>
        <end position="288"/>
    </location>
</feature>
<organism evidence="13">
    <name type="scientific">Lutzomyia longipalpis</name>
    <name type="common">Sand fly</name>
    <dbReference type="NCBI Taxonomy" id="7200"/>
    <lineage>
        <taxon>Eukaryota</taxon>
        <taxon>Metazoa</taxon>
        <taxon>Ecdysozoa</taxon>
        <taxon>Arthropoda</taxon>
        <taxon>Hexapoda</taxon>
        <taxon>Insecta</taxon>
        <taxon>Pterygota</taxon>
        <taxon>Neoptera</taxon>
        <taxon>Endopterygota</taxon>
        <taxon>Diptera</taxon>
        <taxon>Nematocera</taxon>
        <taxon>Psychodoidea</taxon>
        <taxon>Psychodidae</taxon>
        <taxon>Lutzomyia</taxon>
        <taxon>Lutzomyia</taxon>
    </lineage>
</organism>
<keyword evidence="3" id="KW-0813">Transport</keyword>
<comment type="similarity">
    <text evidence="2">Belongs to the major facilitator superfamily. Organophosphate:Pi antiporter (OPA) (TC 2.A.1.4) family.</text>
</comment>
<feature type="transmembrane region" description="Helical" evidence="11">
    <location>
        <begin position="395"/>
        <end position="414"/>
    </location>
</feature>
<dbReference type="PANTHER" id="PTHR43184:SF12">
    <property type="entry name" value="SUGAR PHOSPHATE EXCHANGER 3"/>
    <property type="match status" value="1"/>
</dbReference>
<keyword evidence="5 11" id="KW-0812">Transmembrane</keyword>
<dbReference type="InterPro" id="IPR011701">
    <property type="entry name" value="MFS"/>
</dbReference>
<keyword evidence="7 11" id="KW-0472">Membrane</keyword>
<dbReference type="InterPro" id="IPR020846">
    <property type="entry name" value="MFS_dom"/>
</dbReference>
<dbReference type="PIRSF" id="PIRSF002808">
    <property type="entry name" value="Hexose_phosphate_transp"/>
    <property type="match status" value="1"/>
</dbReference>
<feature type="transmembrane region" description="Helical" evidence="11">
    <location>
        <begin position="321"/>
        <end position="341"/>
    </location>
</feature>
<dbReference type="SUPFAM" id="SSF103473">
    <property type="entry name" value="MFS general substrate transporter"/>
    <property type="match status" value="1"/>
</dbReference>
<feature type="transmembrane region" description="Helical" evidence="11">
    <location>
        <begin position="78"/>
        <end position="98"/>
    </location>
</feature>
<feature type="transmembrane region" description="Helical" evidence="11">
    <location>
        <begin position="361"/>
        <end position="383"/>
    </location>
</feature>
<dbReference type="GO" id="GO:0016020">
    <property type="term" value="C:membrane"/>
    <property type="evidence" value="ECO:0007669"/>
    <property type="project" value="UniProtKB-SubCell"/>
</dbReference>
<dbReference type="InterPro" id="IPR036259">
    <property type="entry name" value="MFS_trans_sf"/>
</dbReference>
<dbReference type="VEuPathDB" id="VectorBase:LLONM1_011002"/>